<reference evidence="1" key="1">
    <citation type="submission" date="2014-11" db="EMBL/GenBank/DDBJ databases">
        <authorList>
            <person name="Amaro Gonzalez C."/>
        </authorList>
    </citation>
    <scope>NUCLEOTIDE SEQUENCE</scope>
</reference>
<proteinExistence type="predicted"/>
<dbReference type="EMBL" id="GBXM01024680">
    <property type="protein sequence ID" value="JAH83897.1"/>
    <property type="molecule type" value="Transcribed_RNA"/>
</dbReference>
<dbReference type="AlphaFoldDB" id="A0A0E9W0L1"/>
<accession>A0A0E9W0L1</accession>
<reference evidence="1" key="2">
    <citation type="journal article" date="2015" name="Fish Shellfish Immunol.">
        <title>Early steps in the European eel (Anguilla anguilla)-Vibrio vulnificus interaction in the gills: Role of the RtxA13 toxin.</title>
        <authorList>
            <person name="Callol A."/>
            <person name="Pajuelo D."/>
            <person name="Ebbesson L."/>
            <person name="Teles M."/>
            <person name="MacKenzie S."/>
            <person name="Amaro C."/>
        </authorList>
    </citation>
    <scope>NUCLEOTIDE SEQUENCE</scope>
</reference>
<evidence type="ECO:0000313" key="1">
    <source>
        <dbReference type="EMBL" id="JAH83897.1"/>
    </source>
</evidence>
<protein>
    <submittedName>
        <fullName evidence="1">Uncharacterized protein</fullName>
    </submittedName>
</protein>
<organism evidence="1">
    <name type="scientific">Anguilla anguilla</name>
    <name type="common">European freshwater eel</name>
    <name type="synonym">Muraena anguilla</name>
    <dbReference type="NCBI Taxonomy" id="7936"/>
    <lineage>
        <taxon>Eukaryota</taxon>
        <taxon>Metazoa</taxon>
        <taxon>Chordata</taxon>
        <taxon>Craniata</taxon>
        <taxon>Vertebrata</taxon>
        <taxon>Euteleostomi</taxon>
        <taxon>Actinopterygii</taxon>
        <taxon>Neopterygii</taxon>
        <taxon>Teleostei</taxon>
        <taxon>Anguilliformes</taxon>
        <taxon>Anguillidae</taxon>
        <taxon>Anguilla</taxon>
    </lineage>
</organism>
<sequence length="25" mass="2718">MLCCTAFNVECVSLLNSSERTRVAA</sequence>
<name>A0A0E9W0L1_ANGAN</name>